<name>A0ABR4R9K0_BORBO</name>
<accession>A0ABR4R9K0</accession>
<keyword evidence="3" id="KW-1185">Reference proteome</keyword>
<dbReference type="InterPro" id="IPR014710">
    <property type="entry name" value="RmlC-like_jellyroll"/>
</dbReference>
<comment type="caution">
    <text evidence="2">The sequence shown here is derived from an EMBL/GenBank/DDBJ whole genome shotgun (WGS) entry which is preliminary data.</text>
</comment>
<dbReference type="InterPro" id="IPR008579">
    <property type="entry name" value="UGlyAH_Cupin_dom"/>
</dbReference>
<protein>
    <submittedName>
        <fullName evidence="2">PF05899 family protein</fullName>
    </submittedName>
</protein>
<sequence>MEDNGMAIQVVRQDEIPQVLKHAGPVGIPLSQPPCLLRTAPRTINEKEHVETGFWECSPGKFRREIVQGEIMHILSGACSFAPDDGVPIELKAGDTAFFPPQTTGTWEIRKTVRKVYVLV</sequence>
<dbReference type="EMBL" id="JGWH01000173">
    <property type="protein sequence ID" value="KCV31145.1"/>
    <property type="molecule type" value="Genomic_DNA"/>
</dbReference>
<dbReference type="InterPro" id="IPR011051">
    <property type="entry name" value="RmlC_Cupin_sf"/>
</dbReference>
<reference evidence="2 3" key="1">
    <citation type="submission" date="2014-03" db="EMBL/GenBank/DDBJ databases">
        <title>Genome sequence of Bordetella bronchiseptica.</title>
        <authorList>
            <person name="Harvill E."/>
            <person name="Goodfield L.L."/>
            <person name="Ivanov Y.V."/>
            <person name="Meyer J.A."/>
            <person name="Muse S.J."/>
            <person name="Jacobs N."/>
            <person name="Bendor L."/>
            <person name="Smallridge W.E."/>
            <person name="Brinkac L.M."/>
            <person name="Sanka R."/>
            <person name="Kim M."/>
            <person name="Losada L."/>
        </authorList>
    </citation>
    <scope>NUCLEOTIDE SEQUENCE [LARGE SCALE GENOMIC DNA]</scope>
    <source>
        <strain evidence="2 3">00-P-2796</strain>
    </source>
</reference>
<dbReference type="Gene3D" id="2.60.120.10">
    <property type="entry name" value="Jelly Rolls"/>
    <property type="match status" value="1"/>
</dbReference>
<evidence type="ECO:0000259" key="1">
    <source>
        <dbReference type="Pfam" id="PF05899"/>
    </source>
</evidence>
<dbReference type="Proteomes" id="UP000025756">
    <property type="component" value="Unassembled WGS sequence"/>
</dbReference>
<dbReference type="SUPFAM" id="SSF51182">
    <property type="entry name" value="RmlC-like cupins"/>
    <property type="match status" value="1"/>
</dbReference>
<feature type="domain" description="(S)-ureidoglycine aminohydrolase cupin" evidence="1">
    <location>
        <begin position="47"/>
        <end position="117"/>
    </location>
</feature>
<dbReference type="PANTHER" id="PTHR40943">
    <property type="entry name" value="CYTOPLASMIC PROTEIN-RELATED"/>
    <property type="match status" value="1"/>
</dbReference>
<organism evidence="2 3">
    <name type="scientific">Bordetella bronchiseptica 00-P-2796</name>
    <dbReference type="NCBI Taxonomy" id="1331199"/>
    <lineage>
        <taxon>Bacteria</taxon>
        <taxon>Pseudomonadati</taxon>
        <taxon>Pseudomonadota</taxon>
        <taxon>Betaproteobacteria</taxon>
        <taxon>Burkholderiales</taxon>
        <taxon>Alcaligenaceae</taxon>
        <taxon>Bordetella</taxon>
    </lineage>
</organism>
<dbReference type="Pfam" id="PF05899">
    <property type="entry name" value="Cupin_3"/>
    <property type="match status" value="1"/>
</dbReference>
<gene>
    <name evidence="2" type="ORF">L490_1248</name>
</gene>
<evidence type="ECO:0000313" key="2">
    <source>
        <dbReference type="EMBL" id="KCV31145.1"/>
    </source>
</evidence>
<dbReference type="CDD" id="cd02227">
    <property type="entry name" value="cupin_TM1112-like"/>
    <property type="match status" value="1"/>
</dbReference>
<dbReference type="PANTHER" id="PTHR40943:SF1">
    <property type="entry name" value="CYTOPLASMIC PROTEIN"/>
    <property type="match status" value="1"/>
</dbReference>
<proteinExistence type="predicted"/>
<evidence type="ECO:0000313" key="3">
    <source>
        <dbReference type="Proteomes" id="UP000025756"/>
    </source>
</evidence>